<dbReference type="Proteomes" id="UP000092460">
    <property type="component" value="Unassembled WGS sequence"/>
</dbReference>
<keyword evidence="2" id="KW-1185">Reference proteome</keyword>
<dbReference type="EnsemblMetazoa" id="GPPI043679-RA">
    <property type="protein sequence ID" value="GPPI043679-PA"/>
    <property type="gene ID" value="GPPI043679"/>
</dbReference>
<proteinExistence type="predicted"/>
<dbReference type="EMBL" id="JXJN01022322">
    <property type="status" value="NOT_ANNOTATED_CDS"/>
    <property type="molecule type" value="Genomic_DNA"/>
</dbReference>
<evidence type="ECO:0000313" key="1">
    <source>
        <dbReference type="EnsemblMetazoa" id="GPPI043679-PA"/>
    </source>
</evidence>
<name>A0A1B0BXR7_9MUSC</name>
<organism evidence="1 2">
    <name type="scientific">Glossina palpalis gambiensis</name>
    <dbReference type="NCBI Taxonomy" id="67801"/>
    <lineage>
        <taxon>Eukaryota</taxon>
        <taxon>Metazoa</taxon>
        <taxon>Ecdysozoa</taxon>
        <taxon>Arthropoda</taxon>
        <taxon>Hexapoda</taxon>
        <taxon>Insecta</taxon>
        <taxon>Pterygota</taxon>
        <taxon>Neoptera</taxon>
        <taxon>Endopterygota</taxon>
        <taxon>Diptera</taxon>
        <taxon>Brachycera</taxon>
        <taxon>Muscomorpha</taxon>
        <taxon>Hippoboscoidea</taxon>
        <taxon>Glossinidae</taxon>
        <taxon>Glossina</taxon>
    </lineage>
</organism>
<sequence>MLGVSILRFIQLGMLPAAFRANEMSKSNIISYRHFQRNGKRLSIGTTMLPYSDETSYEDSLGVGHDIVARCFLVVNGKFEKSD</sequence>
<dbReference type="EMBL" id="JXJN01022321">
    <property type="status" value="NOT_ANNOTATED_CDS"/>
    <property type="molecule type" value="Genomic_DNA"/>
</dbReference>
<protein>
    <submittedName>
        <fullName evidence="1">Uncharacterized protein</fullName>
    </submittedName>
</protein>
<dbReference type="AlphaFoldDB" id="A0A1B0BXR7"/>
<evidence type="ECO:0000313" key="2">
    <source>
        <dbReference type="Proteomes" id="UP000092460"/>
    </source>
</evidence>
<reference evidence="2" key="1">
    <citation type="submission" date="2015-01" db="EMBL/GenBank/DDBJ databases">
        <authorList>
            <person name="Aksoy S."/>
            <person name="Warren W."/>
            <person name="Wilson R.K."/>
        </authorList>
    </citation>
    <scope>NUCLEOTIDE SEQUENCE [LARGE SCALE GENOMIC DNA]</scope>
    <source>
        <strain evidence="2">IAEA</strain>
    </source>
</reference>
<reference evidence="1" key="2">
    <citation type="submission" date="2020-05" db="UniProtKB">
        <authorList>
            <consortium name="EnsemblMetazoa"/>
        </authorList>
    </citation>
    <scope>IDENTIFICATION</scope>
    <source>
        <strain evidence="1">IAEA</strain>
    </source>
</reference>
<accession>A0A1B0BXR7</accession>
<dbReference type="VEuPathDB" id="VectorBase:GPPI043679"/>